<protein>
    <recommendedName>
        <fullName evidence="5">TonB C-terminal domain-containing protein</fullName>
    </recommendedName>
</protein>
<accession>A0A2G6KHS4</accession>
<gene>
    <name evidence="3" type="ORF">CSA56_08230</name>
</gene>
<dbReference type="EMBL" id="PDSK01000090">
    <property type="protein sequence ID" value="PIE34359.1"/>
    <property type="molecule type" value="Genomic_DNA"/>
</dbReference>
<dbReference type="AlphaFoldDB" id="A0A2G6KHS4"/>
<evidence type="ECO:0000256" key="2">
    <source>
        <dbReference type="SAM" id="Phobius"/>
    </source>
</evidence>
<name>A0A2G6KHS4_9BACT</name>
<feature type="compositionally biased region" description="Pro residues" evidence="1">
    <location>
        <begin position="104"/>
        <end position="124"/>
    </location>
</feature>
<dbReference type="SUPFAM" id="SSF74653">
    <property type="entry name" value="TolA/TonB C-terminal domain"/>
    <property type="match status" value="1"/>
</dbReference>
<dbReference type="Proteomes" id="UP000230821">
    <property type="component" value="Unassembled WGS sequence"/>
</dbReference>
<organism evidence="3 4">
    <name type="scientific">candidate division KSB3 bacterium</name>
    <dbReference type="NCBI Taxonomy" id="2044937"/>
    <lineage>
        <taxon>Bacteria</taxon>
        <taxon>candidate division KSB3</taxon>
    </lineage>
</organism>
<evidence type="ECO:0000313" key="3">
    <source>
        <dbReference type="EMBL" id="PIE34359.1"/>
    </source>
</evidence>
<keyword evidence="2" id="KW-0472">Membrane</keyword>
<sequence length="294" mass="32843">MEHNKQFRRTLWVSILLHMFILAGGLMLLLLPSEVSMTSLVEEAHTVEVYEWSELPKDLTFPDIQGPEPVHFEQELLAFRSLSTLPVEPTATPTMMPTSTPTVAPAPTPTPTPQRIPTPLPTLTPVPRLRATPTLPPMLRKTPTVLKNNTTDFDVPKRQAVLQPTPFVVRRSPTGTTVRKDRRGVFLDTQGRSSGGPSVTLDQADAFPFPGYLRHLEEKIAGLWFPKGSGTVSIHLVIARNGKILKSEVDKGEGFGVEKLQESVTRTLTLIKRFEPLPREYVGIQLRVRIVVRR</sequence>
<evidence type="ECO:0000313" key="4">
    <source>
        <dbReference type="Proteomes" id="UP000230821"/>
    </source>
</evidence>
<reference evidence="3 4" key="1">
    <citation type="submission" date="2017-10" db="EMBL/GenBank/DDBJ databases">
        <title>Novel microbial diversity and functional potential in the marine mammal oral microbiome.</title>
        <authorList>
            <person name="Dudek N.K."/>
            <person name="Sun C.L."/>
            <person name="Burstein D."/>
            <person name="Kantor R.S."/>
            <person name="Aliaga Goltsman D.S."/>
            <person name="Bik E.M."/>
            <person name="Thomas B.C."/>
            <person name="Banfield J.F."/>
            <person name="Relman D.A."/>
        </authorList>
    </citation>
    <scope>NUCLEOTIDE SEQUENCE [LARGE SCALE GENOMIC DNA]</scope>
    <source>
        <strain evidence="3">DOLJORAL78_47_16</strain>
    </source>
</reference>
<keyword evidence="2" id="KW-0812">Transmembrane</keyword>
<proteinExistence type="predicted"/>
<feature type="compositionally biased region" description="Low complexity" evidence="1">
    <location>
        <begin position="92"/>
        <end position="103"/>
    </location>
</feature>
<evidence type="ECO:0008006" key="5">
    <source>
        <dbReference type="Google" id="ProtNLM"/>
    </source>
</evidence>
<feature type="region of interest" description="Disordered" evidence="1">
    <location>
        <begin position="92"/>
        <end position="144"/>
    </location>
</feature>
<comment type="caution">
    <text evidence="3">The sequence shown here is derived from an EMBL/GenBank/DDBJ whole genome shotgun (WGS) entry which is preliminary data.</text>
</comment>
<feature type="transmembrane region" description="Helical" evidence="2">
    <location>
        <begin position="12"/>
        <end position="31"/>
    </location>
</feature>
<keyword evidence="2" id="KW-1133">Transmembrane helix</keyword>
<evidence type="ECO:0000256" key="1">
    <source>
        <dbReference type="SAM" id="MobiDB-lite"/>
    </source>
</evidence>